<keyword evidence="2" id="KW-0472">Membrane</keyword>
<name>A0A0U4W3J6_9BACT</name>
<reference evidence="3 4" key="1">
    <citation type="journal article" date="2016" name="Int. J. Syst. Evol. Microbiol.">
        <title>Caldimicrobium thiodismutans sp. nov., a sulfur-disproportionating bacterium isolated from a hot spring, and emended description of the genus Caldimicrobium.</title>
        <authorList>
            <person name="Kojima H."/>
            <person name="Umezawa K."/>
            <person name="Fukui M."/>
        </authorList>
    </citation>
    <scope>NUCLEOTIDE SEQUENCE [LARGE SCALE GENOMIC DNA]</scope>
    <source>
        <strain evidence="3 4">TF1</strain>
    </source>
</reference>
<accession>A0A0U4W3J6</accession>
<gene>
    <name evidence="3" type="ORF">THC_1291</name>
</gene>
<dbReference type="KEGG" id="cthi:THC_1291"/>
<evidence type="ECO:0000313" key="3">
    <source>
        <dbReference type="EMBL" id="BAU23659.1"/>
    </source>
</evidence>
<keyword evidence="2" id="KW-0812">Transmembrane</keyword>
<dbReference type="EMBL" id="AP014945">
    <property type="protein sequence ID" value="BAU23659.1"/>
    <property type="molecule type" value="Genomic_DNA"/>
</dbReference>
<sequence length="99" mass="11876">MPKPSQIIIKPYSKRKKKKRLRRILLGMLTVLVFVILTIYIFLSWLIKKEGKELEKLRSENQILKTEIKKFQSSDLAYEEFLRVKMGYIKNGEKVIQYK</sequence>
<dbReference type="STRING" id="1653476.THC_1291"/>
<dbReference type="OrthoDB" id="9815640at2"/>
<feature type="transmembrane region" description="Helical" evidence="2">
    <location>
        <begin position="24"/>
        <end position="47"/>
    </location>
</feature>
<dbReference type="RefSeq" id="WP_068515006.1">
    <property type="nucleotide sequence ID" value="NZ_AP014945.1"/>
</dbReference>
<organism evidence="3 4">
    <name type="scientific">Caldimicrobium thiodismutans</name>
    <dbReference type="NCBI Taxonomy" id="1653476"/>
    <lineage>
        <taxon>Bacteria</taxon>
        <taxon>Pseudomonadati</taxon>
        <taxon>Thermodesulfobacteriota</taxon>
        <taxon>Thermodesulfobacteria</taxon>
        <taxon>Thermodesulfobacteriales</taxon>
        <taxon>Thermodesulfobacteriaceae</taxon>
        <taxon>Caldimicrobium</taxon>
    </lineage>
</organism>
<keyword evidence="1" id="KW-0175">Coiled coil</keyword>
<keyword evidence="2" id="KW-1133">Transmembrane helix</keyword>
<protein>
    <recommendedName>
        <fullName evidence="5">Septum formation initiator</fullName>
    </recommendedName>
</protein>
<evidence type="ECO:0000313" key="4">
    <source>
        <dbReference type="Proteomes" id="UP000068196"/>
    </source>
</evidence>
<evidence type="ECO:0000256" key="1">
    <source>
        <dbReference type="SAM" id="Coils"/>
    </source>
</evidence>
<evidence type="ECO:0000256" key="2">
    <source>
        <dbReference type="SAM" id="Phobius"/>
    </source>
</evidence>
<dbReference type="Proteomes" id="UP000068196">
    <property type="component" value="Chromosome"/>
</dbReference>
<proteinExistence type="predicted"/>
<feature type="coiled-coil region" evidence="1">
    <location>
        <begin position="47"/>
        <end position="74"/>
    </location>
</feature>
<evidence type="ECO:0008006" key="5">
    <source>
        <dbReference type="Google" id="ProtNLM"/>
    </source>
</evidence>
<dbReference type="AlphaFoldDB" id="A0A0U4W3J6"/>
<keyword evidence="4" id="KW-1185">Reference proteome</keyword>
<reference evidence="4" key="2">
    <citation type="journal article" date="2016" name="Int. J. Syst. Evol. Microbiol.">
        <title>Caldimicrobium thiodismutans sp. nov., a sulfur-disproportionating bacterium isolated from a hot spring.</title>
        <authorList>
            <person name="Kojima H."/>
            <person name="Umezawa K."/>
            <person name="Fukui M."/>
        </authorList>
    </citation>
    <scope>NUCLEOTIDE SEQUENCE [LARGE SCALE GENOMIC DNA]</scope>
    <source>
        <strain evidence="4">TF1</strain>
    </source>
</reference>